<dbReference type="Proteomes" id="UP001597369">
    <property type="component" value="Unassembled WGS sequence"/>
</dbReference>
<dbReference type="EMBL" id="JBHUHV010000058">
    <property type="protein sequence ID" value="MFD2069154.1"/>
    <property type="molecule type" value="Genomic_DNA"/>
</dbReference>
<dbReference type="RefSeq" id="WP_229957327.1">
    <property type="nucleotide sequence ID" value="NZ_JAJJWI010000001.1"/>
</dbReference>
<protein>
    <submittedName>
        <fullName evidence="1">Gfo/Idh/MocA family oxidoreductase</fullName>
    </submittedName>
</protein>
<organism evidence="1 2">
    <name type="scientific">Pontibacter silvestris</name>
    <dbReference type="NCBI Taxonomy" id="2305183"/>
    <lineage>
        <taxon>Bacteria</taxon>
        <taxon>Pseudomonadati</taxon>
        <taxon>Bacteroidota</taxon>
        <taxon>Cytophagia</taxon>
        <taxon>Cytophagales</taxon>
        <taxon>Hymenobacteraceae</taxon>
        <taxon>Pontibacter</taxon>
    </lineage>
</organism>
<evidence type="ECO:0000313" key="2">
    <source>
        <dbReference type="Proteomes" id="UP001597369"/>
    </source>
</evidence>
<proteinExistence type="predicted"/>
<sequence>MDKKVVRAGIVGSGFAAKFHYEALQRIFSAKVKITGVYSPSPANLHA</sequence>
<accession>A0ABW4X2F9</accession>
<gene>
    <name evidence="1" type="ORF">ACFSKU_19885</name>
</gene>
<name>A0ABW4X2F9_9BACT</name>
<keyword evidence="2" id="KW-1185">Reference proteome</keyword>
<evidence type="ECO:0000313" key="1">
    <source>
        <dbReference type="EMBL" id="MFD2069154.1"/>
    </source>
</evidence>
<reference evidence="2" key="1">
    <citation type="journal article" date="2019" name="Int. J. Syst. Evol. Microbiol.">
        <title>The Global Catalogue of Microorganisms (GCM) 10K type strain sequencing project: providing services to taxonomists for standard genome sequencing and annotation.</title>
        <authorList>
            <consortium name="The Broad Institute Genomics Platform"/>
            <consortium name="The Broad Institute Genome Sequencing Center for Infectious Disease"/>
            <person name="Wu L."/>
            <person name="Ma J."/>
        </authorList>
    </citation>
    <scope>NUCLEOTIDE SEQUENCE [LARGE SCALE GENOMIC DNA]</scope>
    <source>
        <strain evidence="2">JCM 16545</strain>
    </source>
</reference>
<dbReference type="Gene3D" id="3.40.50.720">
    <property type="entry name" value="NAD(P)-binding Rossmann-like Domain"/>
    <property type="match status" value="1"/>
</dbReference>
<comment type="caution">
    <text evidence="1">The sequence shown here is derived from an EMBL/GenBank/DDBJ whole genome shotgun (WGS) entry which is preliminary data.</text>
</comment>